<sequence>MDLQTLVLLDPSVSQKNQDPIGLDCGLLSGNQRYFAPASTADVDRSPGPVELDLVQDPSEPGLCLVNLLQSYLDLSAAVRNISQLFITSRNPFHPAKGKTEVGYYPTSLQLV</sequence>
<keyword evidence="2" id="KW-1185">Reference proteome</keyword>
<evidence type="ECO:0000313" key="2">
    <source>
        <dbReference type="Proteomes" id="UP001295444"/>
    </source>
</evidence>
<reference evidence="1" key="1">
    <citation type="submission" date="2022-03" db="EMBL/GenBank/DDBJ databases">
        <authorList>
            <person name="Alioto T."/>
            <person name="Alioto T."/>
            <person name="Gomez Garrido J."/>
        </authorList>
    </citation>
    <scope>NUCLEOTIDE SEQUENCE</scope>
</reference>
<accession>A0AAD1RS45</accession>
<dbReference type="AlphaFoldDB" id="A0AAD1RS45"/>
<organism evidence="1 2">
    <name type="scientific">Pelobates cultripes</name>
    <name type="common">Western spadefoot toad</name>
    <dbReference type="NCBI Taxonomy" id="61616"/>
    <lineage>
        <taxon>Eukaryota</taxon>
        <taxon>Metazoa</taxon>
        <taxon>Chordata</taxon>
        <taxon>Craniata</taxon>
        <taxon>Vertebrata</taxon>
        <taxon>Euteleostomi</taxon>
        <taxon>Amphibia</taxon>
        <taxon>Batrachia</taxon>
        <taxon>Anura</taxon>
        <taxon>Pelobatoidea</taxon>
        <taxon>Pelobatidae</taxon>
        <taxon>Pelobates</taxon>
    </lineage>
</organism>
<proteinExistence type="predicted"/>
<protein>
    <submittedName>
        <fullName evidence="1">Uncharacterized protein</fullName>
    </submittedName>
</protein>
<name>A0AAD1RS45_PELCU</name>
<dbReference type="Proteomes" id="UP001295444">
    <property type="component" value="Chromosome 03"/>
</dbReference>
<evidence type="ECO:0000313" key="1">
    <source>
        <dbReference type="EMBL" id="CAH2277095.1"/>
    </source>
</evidence>
<gene>
    <name evidence="1" type="ORF">PECUL_23A021372</name>
</gene>
<dbReference type="EMBL" id="OW240914">
    <property type="protein sequence ID" value="CAH2277095.1"/>
    <property type="molecule type" value="Genomic_DNA"/>
</dbReference>